<feature type="domain" description="Sushi" evidence="3">
    <location>
        <begin position="109"/>
        <end position="179"/>
    </location>
</feature>
<proteinExistence type="predicted"/>
<dbReference type="EMBL" id="CACVKT020003176">
    <property type="protein sequence ID" value="CAC5382239.1"/>
    <property type="molecule type" value="Genomic_DNA"/>
</dbReference>
<dbReference type="OrthoDB" id="2142683at2759"/>
<dbReference type="PROSITE" id="PS50923">
    <property type="entry name" value="SUSHI"/>
    <property type="match status" value="1"/>
</dbReference>
<dbReference type="SUPFAM" id="SSF57535">
    <property type="entry name" value="Complement control module/SCR domain"/>
    <property type="match status" value="1"/>
</dbReference>
<sequence length="261" mass="28954">MEKQRIIVSNETLISITTVFSDIACAQQCLCTATCCSASYEIETKKCQLNSCCNPEIQPSENGIIIQQTGISTHEEQCIESSGFIYNASADICYYIGPEMDMHFTYINALCPLMGSKLIAIDSQVKQIFVQKILEEQGRSTGDKVVYSCIPGFVAISGDLEHVCCTSLSWEGINPVCIQIVGGQNTDRGYKKNKSRFIKLFTAASTTSKVKFKLQKKCNKDSLCNSYTFDDSVKTCHLYKFDMTGSNLVCSGSDICYIRYS</sequence>
<comment type="caution">
    <text evidence="2">Lacks conserved residue(s) required for the propagation of feature annotation.</text>
</comment>
<evidence type="ECO:0000259" key="3">
    <source>
        <dbReference type="PROSITE" id="PS50923"/>
    </source>
</evidence>
<accession>A0A6J8BHW1</accession>
<evidence type="ECO:0000256" key="1">
    <source>
        <dbReference type="ARBA" id="ARBA00023157"/>
    </source>
</evidence>
<keyword evidence="1" id="KW-1015">Disulfide bond</keyword>
<evidence type="ECO:0000313" key="4">
    <source>
        <dbReference type="EMBL" id="CAC5382239.1"/>
    </source>
</evidence>
<gene>
    <name evidence="4" type="ORF">MCOR_18086</name>
</gene>
<organism evidence="4 5">
    <name type="scientific">Mytilus coruscus</name>
    <name type="common">Sea mussel</name>
    <dbReference type="NCBI Taxonomy" id="42192"/>
    <lineage>
        <taxon>Eukaryota</taxon>
        <taxon>Metazoa</taxon>
        <taxon>Spiralia</taxon>
        <taxon>Lophotrochozoa</taxon>
        <taxon>Mollusca</taxon>
        <taxon>Bivalvia</taxon>
        <taxon>Autobranchia</taxon>
        <taxon>Pteriomorphia</taxon>
        <taxon>Mytilida</taxon>
        <taxon>Mytiloidea</taxon>
        <taxon>Mytilidae</taxon>
        <taxon>Mytilinae</taxon>
        <taxon>Mytilus</taxon>
    </lineage>
</organism>
<reference evidence="4 5" key="1">
    <citation type="submission" date="2020-06" db="EMBL/GenBank/DDBJ databases">
        <authorList>
            <person name="Li R."/>
            <person name="Bekaert M."/>
        </authorList>
    </citation>
    <scope>NUCLEOTIDE SEQUENCE [LARGE SCALE GENOMIC DNA]</scope>
    <source>
        <strain evidence="5">wild</strain>
    </source>
</reference>
<dbReference type="Pfam" id="PF00084">
    <property type="entry name" value="Sushi"/>
    <property type="match status" value="1"/>
</dbReference>
<keyword evidence="2" id="KW-0768">Sushi</keyword>
<keyword evidence="5" id="KW-1185">Reference proteome</keyword>
<evidence type="ECO:0000313" key="5">
    <source>
        <dbReference type="Proteomes" id="UP000507470"/>
    </source>
</evidence>
<dbReference type="Proteomes" id="UP000507470">
    <property type="component" value="Unassembled WGS sequence"/>
</dbReference>
<dbReference type="InterPro" id="IPR000436">
    <property type="entry name" value="Sushi_SCR_CCP_dom"/>
</dbReference>
<protein>
    <submittedName>
        <fullName evidence="4">CSMD</fullName>
    </submittedName>
</protein>
<dbReference type="AlphaFoldDB" id="A0A6J8BHW1"/>
<dbReference type="Gene3D" id="2.10.70.10">
    <property type="entry name" value="Complement Module, domain 1"/>
    <property type="match status" value="1"/>
</dbReference>
<evidence type="ECO:0000256" key="2">
    <source>
        <dbReference type="PROSITE-ProRule" id="PRU00302"/>
    </source>
</evidence>
<name>A0A6J8BHW1_MYTCO</name>
<dbReference type="InterPro" id="IPR035976">
    <property type="entry name" value="Sushi/SCR/CCP_sf"/>
</dbReference>